<feature type="domain" description="HTH cro/C1-type" evidence="2">
    <location>
        <begin position="6"/>
        <end position="60"/>
    </location>
</feature>
<dbReference type="PANTHER" id="PTHR46558:SF11">
    <property type="entry name" value="HTH-TYPE TRANSCRIPTIONAL REGULATOR XRE"/>
    <property type="match status" value="1"/>
</dbReference>
<name>A0ABR9RD73_9FIRM</name>
<dbReference type="Proteomes" id="UP000806211">
    <property type="component" value="Unassembled WGS sequence"/>
</dbReference>
<dbReference type="PROSITE" id="PS50943">
    <property type="entry name" value="HTH_CROC1"/>
    <property type="match status" value="1"/>
</dbReference>
<dbReference type="InterPro" id="IPR001387">
    <property type="entry name" value="Cro/C1-type_HTH"/>
</dbReference>
<dbReference type="PANTHER" id="PTHR46558">
    <property type="entry name" value="TRACRIPTIONAL REGULATORY PROTEIN-RELATED-RELATED"/>
    <property type="match status" value="1"/>
</dbReference>
<dbReference type="Gene3D" id="1.10.260.40">
    <property type="entry name" value="lambda repressor-like DNA-binding domains"/>
    <property type="match status" value="1"/>
</dbReference>
<sequence>MTLLRLKAIREERGISQKALAQILGVGRSTVAMWERGSILPNASKLPELADTLCCSIDALYGRTPPEGRRENR</sequence>
<organism evidence="3 4">
    <name type="scientific">Pseudoflavonifractor gallinarum</name>
    <dbReference type="NCBI Taxonomy" id="2779352"/>
    <lineage>
        <taxon>Bacteria</taxon>
        <taxon>Bacillati</taxon>
        <taxon>Bacillota</taxon>
        <taxon>Clostridia</taxon>
        <taxon>Eubacteriales</taxon>
        <taxon>Oscillospiraceae</taxon>
        <taxon>Pseudoflavonifractor</taxon>
    </lineage>
</organism>
<protein>
    <submittedName>
        <fullName evidence="3">Helix-turn-helix transcriptional regulator</fullName>
    </submittedName>
</protein>
<dbReference type="SMART" id="SM00530">
    <property type="entry name" value="HTH_XRE"/>
    <property type="match status" value="1"/>
</dbReference>
<dbReference type="SUPFAM" id="SSF47413">
    <property type="entry name" value="lambda repressor-like DNA-binding domains"/>
    <property type="match status" value="1"/>
</dbReference>
<keyword evidence="1" id="KW-0238">DNA-binding</keyword>
<evidence type="ECO:0000256" key="1">
    <source>
        <dbReference type="ARBA" id="ARBA00023125"/>
    </source>
</evidence>
<proteinExistence type="predicted"/>
<dbReference type="Pfam" id="PF01381">
    <property type="entry name" value="HTH_3"/>
    <property type="match status" value="1"/>
</dbReference>
<comment type="caution">
    <text evidence="3">The sequence shown here is derived from an EMBL/GenBank/DDBJ whole genome shotgun (WGS) entry which is preliminary data.</text>
</comment>
<dbReference type="InterPro" id="IPR010982">
    <property type="entry name" value="Lambda_DNA-bd_dom_sf"/>
</dbReference>
<dbReference type="CDD" id="cd00093">
    <property type="entry name" value="HTH_XRE"/>
    <property type="match status" value="1"/>
</dbReference>
<keyword evidence="4" id="KW-1185">Reference proteome</keyword>
<reference evidence="3 4" key="1">
    <citation type="submission" date="2020-10" db="EMBL/GenBank/DDBJ databases">
        <title>ChiBAC.</title>
        <authorList>
            <person name="Zenner C."/>
            <person name="Hitch T.C.A."/>
            <person name="Clavel T."/>
        </authorList>
    </citation>
    <scope>NUCLEOTIDE SEQUENCE [LARGE SCALE GENOMIC DNA]</scope>
    <source>
        <strain evidence="3 4">DSM 107456</strain>
    </source>
</reference>
<accession>A0ABR9RD73</accession>
<evidence type="ECO:0000313" key="4">
    <source>
        <dbReference type="Proteomes" id="UP000806211"/>
    </source>
</evidence>
<dbReference type="EMBL" id="JADCKF010000008">
    <property type="protein sequence ID" value="MBE5056258.1"/>
    <property type="molecule type" value="Genomic_DNA"/>
</dbReference>
<evidence type="ECO:0000259" key="2">
    <source>
        <dbReference type="PROSITE" id="PS50943"/>
    </source>
</evidence>
<gene>
    <name evidence="3" type="ORF">INF37_09635</name>
</gene>
<evidence type="ECO:0000313" key="3">
    <source>
        <dbReference type="EMBL" id="MBE5056258.1"/>
    </source>
</evidence>